<dbReference type="InterPro" id="IPR038713">
    <property type="entry name" value="Terminase_Gp1_N_sf"/>
</dbReference>
<feature type="region of interest" description="Disordered" evidence="3">
    <location>
        <begin position="1"/>
        <end position="39"/>
    </location>
</feature>
<evidence type="ECO:0000256" key="2">
    <source>
        <dbReference type="ARBA" id="ARBA00023219"/>
    </source>
</evidence>
<organism evidence="4">
    <name type="scientific">marine sediment metagenome</name>
    <dbReference type="NCBI Taxonomy" id="412755"/>
    <lineage>
        <taxon>unclassified sequences</taxon>
        <taxon>metagenomes</taxon>
        <taxon>ecological metagenomes</taxon>
    </lineage>
</organism>
<evidence type="ECO:0000256" key="3">
    <source>
        <dbReference type="SAM" id="MobiDB-lite"/>
    </source>
</evidence>
<dbReference type="InterPro" id="IPR005335">
    <property type="entry name" value="Terminase_ssu"/>
</dbReference>
<dbReference type="PANTHER" id="PTHR41328">
    <property type="entry name" value="TERMINASE SMALL SUBUNIT-RELATED"/>
    <property type="match status" value="1"/>
</dbReference>
<keyword evidence="2" id="KW-0231">Viral genome packaging</keyword>
<evidence type="ECO:0000256" key="1">
    <source>
        <dbReference type="ARBA" id="ARBA00022612"/>
    </source>
</evidence>
<dbReference type="AlphaFoldDB" id="A0A0F9RJ76"/>
<comment type="caution">
    <text evidence="4">The sequence shown here is derived from an EMBL/GenBank/DDBJ whole genome shotgun (WGS) entry which is preliminary data.</text>
</comment>
<evidence type="ECO:0008006" key="5">
    <source>
        <dbReference type="Google" id="ProtNLM"/>
    </source>
</evidence>
<protein>
    <recommendedName>
        <fullName evidence="5">Terminase small subunit</fullName>
    </recommendedName>
</protein>
<dbReference type="InterPro" id="IPR052404">
    <property type="entry name" value="SPP1-like_terminase"/>
</dbReference>
<proteinExistence type="predicted"/>
<dbReference type="Pfam" id="PF03592">
    <property type="entry name" value="Terminase_2"/>
    <property type="match status" value="1"/>
</dbReference>
<dbReference type="GO" id="GO:0051276">
    <property type="term" value="P:chromosome organization"/>
    <property type="evidence" value="ECO:0007669"/>
    <property type="project" value="InterPro"/>
</dbReference>
<dbReference type="Gene3D" id="1.10.10.1400">
    <property type="entry name" value="Terminase, small subunit, N-terminal DNA-binding domain, HTH motif"/>
    <property type="match status" value="1"/>
</dbReference>
<dbReference type="EMBL" id="LAZR01003539">
    <property type="protein sequence ID" value="KKN17268.1"/>
    <property type="molecule type" value="Genomic_DNA"/>
</dbReference>
<accession>A0A0F9RJ76</accession>
<feature type="compositionally biased region" description="Basic residues" evidence="3">
    <location>
        <begin position="14"/>
        <end position="30"/>
    </location>
</feature>
<keyword evidence="1" id="KW-1188">Viral release from host cell</keyword>
<reference evidence="4" key="1">
    <citation type="journal article" date="2015" name="Nature">
        <title>Complex archaea that bridge the gap between prokaryotes and eukaryotes.</title>
        <authorList>
            <person name="Spang A."/>
            <person name="Saw J.H."/>
            <person name="Jorgensen S.L."/>
            <person name="Zaremba-Niedzwiedzka K."/>
            <person name="Martijn J."/>
            <person name="Lind A.E."/>
            <person name="van Eijk R."/>
            <person name="Schleper C."/>
            <person name="Guy L."/>
            <person name="Ettema T.J."/>
        </authorList>
    </citation>
    <scope>NUCLEOTIDE SEQUENCE</scope>
</reference>
<sequence>MTDKIKASVGMANKKAKKKTARASRTKTKPKKLDAPVDYSRPLENDKYEAFCQEYMKDSNKTQAAIRAGYSKNRADSKGAQLWGIISIQGRVRYLQAQLADDCGVTARRLMEEWKTIGFANAKAIMNAGNTIKDISQLPDDVSAAISSISVSKTKQGKNVKVTMHSKETALENMGKRIGFYEKHHSPLVDALKQLMQEIGSNGSGLPIKT</sequence>
<evidence type="ECO:0000313" key="4">
    <source>
        <dbReference type="EMBL" id="KKN17268.1"/>
    </source>
</evidence>
<gene>
    <name evidence="4" type="ORF">LCGC14_0967470</name>
</gene>
<name>A0A0F9RJ76_9ZZZZ</name>
<dbReference type="PANTHER" id="PTHR41328:SF2">
    <property type="entry name" value="TERMINASE SMALL SUBUNIT"/>
    <property type="match status" value="1"/>
</dbReference>